<feature type="domain" description="EGF-like" evidence="17">
    <location>
        <begin position="744"/>
        <end position="780"/>
    </location>
</feature>
<dbReference type="InterPro" id="IPR001774">
    <property type="entry name" value="DSL"/>
</dbReference>
<dbReference type="PRINTS" id="PR02059">
    <property type="entry name" value="JAGGEDFAMILY"/>
</dbReference>
<keyword evidence="11 13" id="KW-1015">Disulfide bond</keyword>
<evidence type="ECO:0000256" key="13">
    <source>
        <dbReference type="PROSITE-ProRule" id="PRU00076"/>
    </source>
</evidence>
<feature type="domain" description="EGF-like" evidence="17">
    <location>
        <begin position="782"/>
        <end position="818"/>
    </location>
</feature>
<dbReference type="InterPro" id="IPR009030">
    <property type="entry name" value="Growth_fac_rcpt_cys_sf"/>
</dbReference>
<evidence type="ECO:0000256" key="14">
    <source>
        <dbReference type="PROSITE-ProRule" id="PRU00377"/>
    </source>
</evidence>
<feature type="disulfide bond" evidence="13">
    <location>
        <begin position="328"/>
        <end position="337"/>
    </location>
</feature>
<feature type="disulfide bond" evidence="13">
    <location>
        <begin position="693"/>
        <end position="702"/>
    </location>
</feature>
<dbReference type="InterPro" id="IPR000152">
    <property type="entry name" value="EGF-type_Asp/Asn_hydroxyl_site"/>
</dbReference>
<keyword evidence="4 15" id="KW-0812">Transmembrane</keyword>
<feature type="disulfide bond" evidence="13">
    <location>
        <begin position="770"/>
        <end position="779"/>
    </location>
</feature>
<keyword evidence="10 15" id="KW-0472">Membrane</keyword>
<dbReference type="FunFam" id="2.10.25.10:FF:000146">
    <property type="entry name" value="Putative neurogenic locus notch"/>
    <property type="match status" value="1"/>
</dbReference>
<evidence type="ECO:0000256" key="11">
    <source>
        <dbReference type="ARBA" id="ARBA00023157"/>
    </source>
</evidence>
<evidence type="ECO:0000256" key="16">
    <source>
        <dbReference type="SAM" id="SignalP"/>
    </source>
</evidence>
<keyword evidence="5 15" id="KW-0732">Signal</keyword>
<keyword evidence="20" id="KW-1185">Reference proteome</keyword>
<dbReference type="Pfam" id="PF21700">
    <property type="entry name" value="EGF_DL_JAG"/>
    <property type="match status" value="1"/>
</dbReference>
<feature type="domain" description="EGF-like" evidence="17">
    <location>
        <begin position="416"/>
        <end position="452"/>
    </location>
</feature>
<feature type="domain" description="EGF-like" evidence="17">
    <location>
        <begin position="234"/>
        <end position="267"/>
    </location>
</feature>
<dbReference type="PROSITE" id="PS51051">
    <property type="entry name" value="DSL"/>
    <property type="match status" value="1"/>
</dbReference>
<dbReference type="CDD" id="cd00054">
    <property type="entry name" value="EGF_CA"/>
    <property type="match status" value="12"/>
</dbReference>
<dbReference type="Pfam" id="PF01414">
    <property type="entry name" value="DSL"/>
    <property type="match status" value="1"/>
</dbReference>
<reference evidence="19" key="3">
    <citation type="submission" date="2025-08" db="UniProtKB">
        <authorList>
            <consortium name="Ensembl"/>
        </authorList>
    </citation>
    <scope>IDENTIFICATION</scope>
</reference>
<dbReference type="InterPro" id="IPR056986">
    <property type="entry name" value="JAG1_1/2_dom"/>
</dbReference>
<keyword evidence="3 13" id="KW-0245">EGF-like domain</keyword>
<dbReference type="SMART" id="SM00051">
    <property type="entry name" value="DSL"/>
    <property type="match status" value="1"/>
</dbReference>
<accession>A0A3P8PA20</accession>
<protein>
    <recommendedName>
        <fullName evidence="15">Delta-like protein</fullName>
    </recommendedName>
</protein>
<dbReference type="InterPro" id="IPR011651">
    <property type="entry name" value="Notch_ligand_N"/>
</dbReference>
<comment type="function">
    <text evidence="15">Putative Notch ligand involved in the mediation of Notch signaling.</text>
</comment>
<evidence type="ECO:0000256" key="9">
    <source>
        <dbReference type="ARBA" id="ARBA00022989"/>
    </source>
</evidence>
<feature type="domain" description="EGF-like" evidence="17">
    <location>
        <begin position="705"/>
        <end position="741"/>
    </location>
</feature>
<dbReference type="InterPro" id="IPR018097">
    <property type="entry name" value="EGF_Ca-bd_CS"/>
</dbReference>
<evidence type="ECO:0000256" key="12">
    <source>
        <dbReference type="ARBA" id="ARBA00023180"/>
    </source>
</evidence>
<comment type="subcellular location">
    <subcellularLocation>
        <location evidence="1 15">Membrane</location>
        <topology evidence="1 15">Single-pass type I membrane protein</topology>
    </subcellularLocation>
</comment>
<feature type="disulfide bond" evidence="13">
    <location>
        <begin position="517"/>
        <end position="526"/>
    </location>
</feature>
<dbReference type="Gene3D" id="2.10.25.140">
    <property type="match status" value="1"/>
</dbReference>
<dbReference type="InterPro" id="IPR013032">
    <property type="entry name" value="EGF-like_CS"/>
</dbReference>
<dbReference type="PROSITE" id="PS00010">
    <property type="entry name" value="ASX_HYDROXYL"/>
    <property type="match status" value="7"/>
</dbReference>
<keyword evidence="7" id="KW-0106">Calcium</keyword>
<dbReference type="GO" id="GO:0005509">
    <property type="term" value="F:calcium ion binding"/>
    <property type="evidence" value="ECO:0007669"/>
    <property type="project" value="InterPro"/>
</dbReference>
<evidence type="ECO:0000259" key="17">
    <source>
        <dbReference type="PROSITE" id="PS50026"/>
    </source>
</evidence>
<feature type="domain" description="EGF-like" evidence="17">
    <location>
        <begin position="378"/>
        <end position="414"/>
    </location>
</feature>
<evidence type="ECO:0000256" key="15">
    <source>
        <dbReference type="RuleBase" id="RU280815"/>
    </source>
</evidence>
<dbReference type="FunFam" id="2.10.25.10:FF:000018">
    <property type="entry name" value="Delta-like 1"/>
    <property type="match status" value="1"/>
</dbReference>
<evidence type="ECO:0000256" key="4">
    <source>
        <dbReference type="ARBA" id="ARBA00022692"/>
    </source>
</evidence>
<evidence type="ECO:0000256" key="7">
    <source>
        <dbReference type="ARBA" id="ARBA00022837"/>
    </source>
</evidence>
<feature type="disulfide bond" evidence="13">
    <location>
        <begin position="257"/>
        <end position="266"/>
    </location>
</feature>
<dbReference type="Pfam" id="PF25024">
    <property type="entry name" value="EGF_TEN"/>
    <property type="match status" value="1"/>
</dbReference>
<feature type="disulfide bond" evidence="13">
    <location>
        <begin position="404"/>
        <end position="413"/>
    </location>
</feature>
<dbReference type="SUPFAM" id="SSF57196">
    <property type="entry name" value="EGF/Laminin"/>
    <property type="match status" value="10"/>
</dbReference>
<dbReference type="GO" id="GO:0016020">
    <property type="term" value="C:membrane"/>
    <property type="evidence" value="ECO:0007669"/>
    <property type="project" value="UniProtKB-SubCell"/>
</dbReference>
<reference evidence="20" key="2">
    <citation type="submission" date="2023-03" db="EMBL/GenBank/DDBJ databases">
        <authorList>
            <consortium name="Wellcome Sanger Institute Data Sharing"/>
        </authorList>
    </citation>
    <scope>NUCLEOTIDE SEQUENCE [LARGE SCALE GENOMIC DNA]</scope>
</reference>
<dbReference type="Gene3D" id="2.10.25.10">
    <property type="entry name" value="Laminin"/>
    <property type="match status" value="15"/>
</dbReference>
<feature type="disulfide bond" evidence="13">
    <location>
        <begin position="621"/>
        <end position="630"/>
    </location>
</feature>
<dbReference type="PRINTS" id="PR00010">
    <property type="entry name" value="EGFBLOOD"/>
</dbReference>
<feature type="domain" description="EGF-like" evidence="17">
    <location>
        <begin position="340"/>
        <end position="376"/>
    </location>
</feature>
<dbReference type="FunFam" id="2.10.25.10:FF:000061">
    <property type="entry name" value="Delta-like protein"/>
    <property type="match status" value="3"/>
</dbReference>
<dbReference type="PROSITE" id="PS01186">
    <property type="entry name" value="EGF_2"/>
    <property type="match status" value="10"/>
</dbReference>
<feature type="domain" description="EGF-like" evidence="17">
    <location>
        <begin position="633"/>
        <end position="669"/>
    </location>
</feature>
<dbReference type="OMA" id="EGWTNLT"/>
<dbReference type="FunFam" id="2.10.25.10:FF:000143">
    <property type="entry name" value="Protein crumbs 1"/>
    <property type="match status" value="1"/>
</dbReference>
<feature type="chain" id="PRO_5044195576" description="Delta-like protein" evidence="16">
    <location>
        <begin position="29"/>
        <end position="1055"/>
    </location>
</feature>
<feature type="disulfide bond" evidence="14">
    <location>
        <begin position="224"/>
        <end position="233"/>
    </location>
</feature>
<keyword evidence="2 15" id="KW-0217">Developmental protein</keyword>
<dbReference type="Ensembl" id="ENSACLT00000014185.2">
    <property type="protein sequence ID" value="ENSACLP00000013849.2"/>
    <property type="gene ID" value="ENSACLG00000009419.2"/>
</dbReference>
<dbReference type="FunFam" id="2.10.25.10:FF:000117">
    <property type="entry name" value="Delta-like protein"/>
    <property type="match status" value="1"/>
</dbReference>
<feature type="domain" description="EGF-like" evidence="17">
    <location>
        <begin position="820"/>
        <end position="856"/>
    </location>
</feature>
<feature type="domain" description="EGF-like" evidence="17">
    <location>
        <begin position="454"/>
        <end position="489"/>
    </location>
</feature>
<keyword evidence="9 15" id="KW-1133">Transmembrane helix</keyword>
<evidence type="ECO:0000256" key="2">
    <source>
        <dbReference type="ARBA" id="ARBA00022473"/>
    </source>
</evidence>
<feature type="domain" description="EGF-like" evidence="17">
    <location>
        <begin position="529"/>
        <end position="565"/>
    </location>
</feature>
<feature type="domain" description="EGF-like" evidence="17">
    <location>
        <begin position="300"/>
        <end position="338"/>
    </location>
</feature>
<keyword evidence="12" id="KW-0325">Glycoprotein</keyword>
<dbReference type="GO" id="GO:0031017">
    <property type="term" value="P:exocrine pancreas development"/>
    <property type="evidence" value="ECO:0007669"/>
    <property type="project" value="UniProtKB-ARBA"/>
</dbReference>
<dbReference type="FunFam" id="2.10.25.10:FF:000472">
    <property type="entry name" value="Uncharacterized protein, isoform A"/>
    <property type="match status" value="1"/>
</dbReference>
<dbReference type="GO" id="GO:0007219">
    <property type="term" value="P:Notch signaling pathway"/>
    <property type="evidence" value="ECO:0007669"/>
    <property type="project" value="UniProtKB-KW"/>
</dbReference>
<feature type="domain" description="EGF-like" evidence="17">
    <location>
        <begin position="595"/>
        <end position="631"/>
    </location>
</feature>
<dbReference type="FunFam" id="2.10.25.10:FF:000824">
    <property type="entry name" value="Delta-like protein"/>
    <property type="match status" value="1"/>
</dbReference>
<feature type="disulfide bond" evidence="13">
    <location>
        <begin position="366"/>
        <end position="375"/>
    </location>
</feature>
<dbReference type="PROSITE" id="PS50026">
    <property type="entry name" value="EGF_3"/>
    <property type="match status" value="15"/>
</dbReference>
<evidence type="ECO:0000256" key="6">
    <source>
        <dbReference type="ARBA" id="ARBA00022737"/>
    </source>
</evidence>
<dbReference type="SMART" id="SM00215">
    <property type="entry name" value="VWC_out"/>
    <property type="match status" value="1"/>
</dbReference>
<dbReference type="AlphaFoldDB" id="A0A3P8PA20"/>
<keyword evidence="8" id="KW-0914">Notch signaling pathway</keyword>
<comment type="caution">
    <text evidence="13">Lacks conserved residue(s) required for the propagation of feature annotation.</text>
</comment>
<dbReference type="SMART" id="SM00181">
    <property type="entry name" value="EGF"/>
    <property type="match status" value="16"/>
</dbReference>
<dbReference type="Pfam" id="PF00008">
    <property type="entry name" value="EGF"/>
    <property type="match status" value="5"/>
</dbReference>
<evidence type="ECO:0000256" key="8">
    <source>
        <dbReference type="ARBA" id="ARBA00022976"/>
    </source>
</evidence>
<dbReference type="GO" id="GO:0005112">
    <property type="term" value="F:Notch binding"/>
    <property type="evidence" value="ECO:0007669"/>
    <property type="project" value="InterPro"/>
</dbReference>
<reference evidence="19" key="4">
    <citation type="submission" date="2025-09" db="UniProtKB">
        <authorList>
            <consortium name="Ensembl"/>
        </authorList>
    </citation>
    <scope>IDENTIFICATION</scope>
</reference>
<feature type="disulfide bond" evidence="14">
    <location>
        <begin position="191"/>
        <end position="200"/>
    </location>
</feature>
<evidence type="ECO:0000256" key="3">
    <source>
        <dbReference type="ARBA" id="ARBA00022536"/>
    </source>
</evidence>
<dbReference type="FunFam" id="2.10.25.10:FF:000007">
    <property type="entry name" value="Delta-like protein"/>
    <property type="match status" value="1"/>
</dbReference>
<feature type="signal peptide" evidence="16">
    <location>
        <begin position="1"/>
        <end position="28"/>
    </location>
</feature>
<dbReference type="FunFam" id="2.10.25.10:FF:000095">
    <property type="entry name" value="Notch, isoform B"/>
    <property type="match status" value="1"/>
</dbReference>
<evidence type="ECO:0000259" key="18">
    <source>
        <dbReference type="PROSITE" id="PS51051"/>
    </source>
</evidence>
<dbReference type="Proteomes" id="UP000265100">
    <property type="component" value="Chromosome 19"/>
</dbReference>
<dbReference type="PANTHER" id="PTHR24033">
    <property type="entry name" value="EGF-LIKE DOMAIN-CONTAINING PROTEIN"/>
    <property type="match status" value="1"/>
</dbReference>
<dbReference type="GO" id="GO:0060218">
    <property type="term" value="P:hematopoietic stem cell differentiation"/>
    <property type="evidence" value="ECO:0007669"/>
    <property type="project" value="UniProtKB-ARBA"/>
</dbReference>
<dbReference type="InterPro" id="IPR051830">
    <property type="entry name" value="NOTCH_homolog"/>
</dbReference>
<proteinExistence type="predicted"/>
<sequence>MWTNLGKLQRFFLLVCLLLTLRAEVSRATGYFELQLISVENPKGLLNNGDCCDDEKSAAEGHCGEDECDTYLRVCLKEYQTEVTTNGPCTYGTETTQVIGGNTFQFKGGQKTGQNRNNDVGKIKIPFQFAWPRAFTVIVEAWDRDNGTHSNGKVHLSVFFPSGMINPGEEKQVVEYKTLIASIGYTIRVRCDENYYGTKCNKVCRPRNDYFGHYVCDQTGNQECMEGWTGPDCNKAICKQGCSPIHGICNVPGECKCNYGWQGPLCEECLPYPGCVHGTCKQPWQCNCEKNWGGLLCDKDLNYCGTNRPCKNGGTCMNTEPDEYHCACPDGYSGKNCEIAEHACVSNPCANGGTCHEVPTGFECHCPAGWTGPTCAKDTDECASSPCAQGGTCIDMENGFECLCLPQWTGKTCQIDVNECAGKPCLNAYACKNLIGGYHCACFHGWVGQNCDINVNSCHGQCQNGGTCKELARGYQCVCQPGFGGRHCEVPRNWCSSSPCKNSGRCHTLLHGFMCECPQGFTGTTCELQNNPCSPNPCQNKAQCHSLTGDFYCSCPDDYEGKTCSELKDHCKTNQCEVIDSCTVAVTTNDTKKRVWNISSNVCGPRGRCISLPAGNFSCSCDPGFTGTYCHENINDCASSPCKNGGTCIDEINSFKCFCPDGWEGSLCDVGDRNPCQNGGQCVDLLNDFYCNCVDNWKGKTCHSRESQCDSTTCSNGGTCYDHGDSFLCSCHSGWGGSTCNMAKNSTCDSGPCENGGTCVGGGDAYTCICKDGWEGPTCSQNVDDCNPHPCYNGGICVDGVNWFRCECAPGFAGPDCRINIDECQSSPCAEGSTCMDEINGYRCLCPPGHAGPRCQDFIGLGKPCRHTDLQFPHGSRWEEECNTCQCVNGNVHCSKLCILPKALPPPEANLPSCPGGHECVEHQFLTCFSPPCHQWGVCSTPDPPTPLHTQCEPNSGYLDNNCAHITLIFKKDKVPQGTTVENICSELRYLPVTRTLAEERALLILCDQSYSTSDAVEVALVIIYTHTHALVCTCPTIFCISHSRPPRLEGISHI</sequence>
<evidence type="ECO:0000313" key="20">
    <source>
        <dbReference type="Proteomes" id="UP000265100"/>
    </source>
</evidence>
<reference evidence="19 20" key="1">
    <citation type="submission" date="2018-05" db="EMBL/GenBank/DDBJ databases">
        <authorList>
            <person name="Datahose"/>
        </authorList>
    </citation>
    <scope>NUCLEOTIDE SEQUENCE</scope>
</reference>
<dbReference type="GeneTree" id="ENSGT00940000164854"/>
<dbReference type="Pfam" id="PF23575">
    <property type="entry name" value="JAG1"/>
    <property type="match status" value="1"/>
</dbReference>
<dbReference type="InterPro" id="IPR026219">
    <property type="entry name" value="Jagged/Serrate"/>
</dbReference>
<dbReference type="FunFam" id="2.10.25.140:FF:000001">
    <property type="entry name" value="Delta-like protein"/>
    <property type="match status" value="1"/>
</dbReference>
<feature type="domain" description="DSL" evidence="18">
    <location>
        <begin position="189"/>
        <end position="233"/>
    </location>
</feature>
<dbReference type="InterPro" id="IPR000742">
    <property type="entry name" value="EGF"/>
</dbReference>
<dbReference type="FunFam" id="2.10.25.10:FF:000148">
    <property type="entry name" value="Delta-like protein"/>
    <property type="match status" value="1"/>
</dbReference>
<dbReference type="SUPFAM" id="SSF57184">
    <property type="entry name" value="Growth factor receptor domain"/>
    <property type="match status" value="1"/>
</dbReference>
<evidence type="ECO:0000256" key="10">
    <source>
        <dbReference type="ARBA" id="ARBA00023136"/>
    </source>
</evidence>
<feature type="disulfide bond" evidence="13">
    <location>
        <begin position="808"/>
        <end position="817"/>
    </location>
</feature>
<dbReference type="SMART" id="SM00179">
    <property type="entry name" value="EGF_CA"/>
    <property type="match status" value="14"/>
</dbReference>
<feature type="disulfide bond" evidence="13">
    <location>
        <begin position="479"/>
        <end position="488"/>
    </location>
</feature>
<dbReference type="GO" id="GO:1901222">
    <property type="term" value="P:regulation of non-canonical NF-kappaB signal transduction"/>
    <property type="evidence" value="ECO:0007669"/>
    <property type="project" value="UniProtKB-ARBA"/>
</dbReference>
<feature type="disulfide bond" evidence="13">
    <location>
        <begin position="659"/>
        <end position="668"/>
    </location>
</feature>
<organism evidence="19 20">
    <name type="scientific">Astatotilapia calliptera</name>
    <name type="common">Eastern happy</name>
    <name type="synonym">Chromis callipterus</name>
    <dbReference type="NCBI Taxonomy" id="8154"/>
    <lineage>
        <taxon>Eukaryota</taxon>
        <taxon>Metazoa</taxon>
        <taxon>Chordata</taxon>
        <taxon>Craniata</taxon>
        <taxon>Vertebrata</taxon>
        <taxon>Euteleostomi</taxon>
        <taxon>Actinopterygii</taxon>
        <taxon>Neopterygii</taxon>
        <taxon>Teleostei</taxon>
        <taxon>Neoteleostei</taxon>
        <taxon>Acanthomorphata</taxon>
        <taxon>Ovalentaria</taxon>
        <taxon>Cichlomorphae</taxon>
        <taxon>Cichliformes</taxon>
        <taxon>Cichlidae</taxon>
        <taxon>African cichlids</taxon>
        <taxon>Pseudocrenilabrinae</taxon>
        <taxon>Haplochromini</taxon>
        <taxon>Astatotilapia</taxon>
    </lineage>
</organism>
<dbReference type="PROSITE" id="PS01187">
    <property type="entry name" value="EGF_CA"/>
    <property type="match status" value="3"/>
</dbReference>
<dbReference type="PROSITE" id="PS00022">
    <property type="entry name" value="EGF_1"/>
    <property type="match status" value="15"/>
</dbReference>
<evidence type="ECO:0000256" key="1">
    <source>
        <dbReference type="ARBA" id="ARBA00004479"/>
    </source>
</evidence>
<keyword evidence="6 15" id="KW-0677">Repeat</keyword>
<dbReference type="Gene3D" id="2.60.40.3510">
    <property type="match status" value="1"/>
</dbReference>
<feature type="disulfide bond" evidence="13">
    <location>
        <begin position="846"/>
        <end position="855"/>
    </location>
</feature>
<dbReference type="InterPro" id="IPR001007">
    <property type="entry name" value="VWF_dom"/>
</dbReference>
<feature type="disulfide bond" evidence="13">
    <location>
        <begin position="458"/>
        <end position="468"/>
    </location>
</feature>
<feature type="disulfide bond" evidence="13">
    <location>
        <begin position="555"/>
        <end position="564"/>
    </location>
</feature>
<dbReference type="Bgee" id="ENSACLG00000009419">
    <property type="expression patterns" value="Expressed in muscle tissue and 7 other cell types or tissues"/>
</dbReference>
<name>A0A3P8PA20_ASTCA</name>
<dbReference type="Pfam" id="PF07657">
    <property type="entry name" value="MNNL"/>
    <property type="match status" value="1"/>
</dbReference>
<feature type="disulfide bond" evidence="13">
    <location>
        <begin position="442"/>
        <end position="451"/>
    </location>
</feature>
<feature type="domain" description="EGF-like" evidence="17">
    <location>
        <begin position="672"/>
        <end position="703"/>
    </location>
</feature>
<dbReference type="GO" id="GO:0045597">
    <property type="term" value="P:positive regulation of cell differentiation"/>
    <property type="evidence" value="ECO:0007669"/>
    <property type="project" value="UniProtKB-ARBA"/>
</dbReference>
<dbReference type="STRING" id="8154.ENSACLP00000013849"/>
<dbReference type="Pfam" id="PF12661">
    <property type="entry name" value="hEGF"/>
    <property type="match status" value="2"/>
</dbReference>
<feature type="domain" description="EGF-like" evidence="17">
    <location>
        <begin position="491"/>
        <end position="527"/>
    </location>
</feature>
<evidence type="ECO:0000256" key="5">
    <source>
        <dbReference type="ARBA" id="ARBA00022729"/>
    </source>
</evidence>
<evidence type="ECO:0000313" key="19">
    <source>
        <dbReference type="Ensembl" id="ENSACLP00000013849.2"/>
    </source>
</evidence>
<dbReference type="InterPro" id="IPR001881">
    <property type="entry name" value="EGF-like_Ca-bd_dom"/>
</dbReference>
<feature type="disulfide bond" evidence="14">
    <location>
        <begin position="204"/>
        <end position="216"/>
    </location>
</feature>
<dbReference type="PANTHER" id="PTHR24033:SF231">
    <property type="entry name" value="MULTIPLE EPIDERMAL GROWTH FACTOR-LIKE DOMAINS PROTEIN 8"/>
    <property type="match status" value="1"/>
</dbReference>
<feature type="disulfide bond" evidence="13">
    <location>
        <begin position="731"/>
        <end position="740"/>
    </location>
</feature>